<feature type="region of interest" description="Disordered" evidence="1">
    <location>
        <begin position="206"/>
        <end position="230"/>
    </location>
</feature>
<comment type="caution">
    <text evidence="2">The sequence shown here is derived from an EMBL/GenBank/DDBJ whole genome shotgun (WGS) entry which is preliminary data.</text>
</comment>
<dbReference type="Proteomes" id="UP001186944">
    <property type="component" value="Unassembled WGS sequence"/>
</dbReference>
<sequence length="230" mass="25248">MADHSHVDQGEHDGQSDNGDIGPIIGESSCDDIKRGNSVMLDEENSFHGNDATDSADGMTATSSNSTNPDPMSIDSDEQHSGGEELDCSTSHIPLNKNLSDLMTYECASPELPSSRVVPTPVSHTNELTVPIEDFTNTQEHIKERKYPVLPSIGQRSKTLLSSCGSEHTDINDNSSTINQLDFTRERMEVEADFFADYRINTSKVKVTPRQNPLPPIRQTSSLSSQRGKR</sequence>
<dbReference type="EMBL" id="VSWD01000013">
    <property type="protein sequence ID" value="KAK3083921.1"/>
    <property type="molecule type" value="Genomic_DNA"/>
</dbReference>
<evidence type="ECO:0000256" key="1">
    <source>
        <dbReference type="SAM" id="MobiDB-lite"/>
    </source>
</evidence>
<evidence type="ECO:0000313" key="2">
    <source>
        <dbReference type="EMBL" id="KAK3083921.1"/>
    </source>
</evidence>
<feature type="compositionally biased region" description="Polar residues" evidence="1">
    <location>
        <begin position="218"/>
        <end position="230"/>
    </location>
</feature>
<name>A0AA88XJB7_PINIB</name>
<feature type="region of interest" description="Disordered" evidence="1">
    <location>
        <begin position="1"/>
        <end position="92"/>
    </location>
</feature>
<evidence type="ECO:0000313" key="3">
    <source>
        <dbReference type="Proteomes" id="UP001186944"/>
    </source>
</evidence>
<proteinExistence type="predicted"/>
<organism evidence="2 3">
    <name type="scientific">Pinctada imbricata</name>
    <name type="common">Atlantic pearl-oyster</name>
    <name type="synonym">Pinctada martensii</name>
    <dbReference type="NCBI Taxonomy" id="66713"/>
    <lineage>
        <taxon>Eukaryota</taxon>
        <taxon>Metazoa</taxon>
        <taxon>Spiralia</taxon>
        <taxon>Lophotrochozoa</taxon>
        <taxon>Mollusca</taxon>
        <taxon>Bivalvia</taxon>
        <taxon>Autobranchia</taxon>
        <taxon>Pteriomorphia</taxon>
        <taxon>Pterioida</taxon>
        <taxon>Pterioidea</taxon>
        <taxon>Pteriidae</taxon>
        <taxon>Pinctada</taxon>
    </lineage>
</organism>
<feature type="compositionally biased region" description="Basic and acidic residues" evidence="1">
    <location>
        <begin position="1"/>
        <end position="15"/>
    </location>
</feature>
<keyword evidence="3" id="KW-1185">Reference proteome</keyword>
<protein>
    <submittedName>
        <fullName evidence="2">Uncharacterized protein</fullName>
    </submittedName>
</protein>
<gene>
    <name evidence="2" type="ORF">FSP39_005398</name>
</gene>
<dbReference type="AlphaFoldDB" id="A0AA88XJB7"/>
<reference evidence="2" key="1">
    <citation type="submission" date="2019-08" db="EMBL/GenBank/DDBJ databases">
        <title>The improved chromosome-level genome for the pearl oyster Pinctada fucata martensii using PacBio sequencing and Hi-C.</title>
        <authorList>
            <person name="Zheng Z."/>
        </authorList>
    </citation>
    <scope>NUCLEOTIDE SEQUENCE</scope>
    <source>
        <strain evidence="2">ZZ-2019</strain>
        <tissue evidence="2">Adductor muscle</tissue>
    </source>
</reference>
<feature type="compositionally biased region" description="Polar residues" evidence="1">
    <location>
        <begin position="60"/>
        <end position="70"/>
    </location>
</feature>
<accession>A0AA88XJB7</accession>